<gene>
    <name evidence="1" type="ORF">CPE01_01590</name>
</gene>
<comment type="caution">
    <text evidence="1">The sequence shown here is derived from an EMBL/GenBank/DDBJ whole genome shotgun (WGS) entry which is preliminary data.</text>
</comment>
<dbReference type="EMBL" id="BJUA01000001">
    <property type="protein sequence ID" value="GEK16426.1"/>
    <property type="molecule type" value="Genomic_DNA"/>
</dbReference>
<evidence type="ECO:0000313" key="1">
    <source>
        <dbReference type="EMBL" id="GEK16426.1"/>
    </source>
</evidence>
<dbReference type="AlphaFoldDB" id="A0A510UPN4"/>
<dbReference type="Proteomes" id="UP000321386">
    <property type="component" value="Unassembled WGS sequence"/>
</dbReference>
<sequence>MASSKRSLSRFRYGSRCGTGVARTGVTPGAPPDRHGRVPIVVPAGLPGAPTHGRLARMVVRVGISGWRYAPWRGVFYPRGLPQRLELEYAAQRLTSIELNGSFYALQRPASYQAWAAQVPEDFVFSVKGPRFVTHMKKLADVRVPVANFFASGVLAFGPRLGPVLWQLPPTLGFDEDRLARFFTLLPRTTAAAAALATEHDERLDGRSWTTVDADRPLRHVLEVRHTTFEQPAFVALAREHDVGLVVADTAGRWPRIEDVTSDLVYVRLHGDSELYTSGYDEPAIDRWARRVRAWSAGTEPVDARRLGPPAAPAPAGRDVFVYFDNDTKVRAPFDAQALLARLDALARDPV</sequence>
<dbReference type="Pfam" id="PF01904">
    <property type="entry name" value="DUF72"/>
    <property type="match status" value="1"/>
</dbReference>
<evidence type="ECO:0000313" key="2">
    <source>
        <dbReference type="Proteomes" id="UP000321386"/>
    </source>
</evidence>
<reference evidence="1 2" key="1">
    <citation type="submission" date="2019-07" db="EMBL/GenBank/DDBJ databases">
        <title>Whole genome shotgun sequence of Cellulomonas persica NBRC 101101.</title>
        <authorList>
            <person name="Hosoyama A."/>
            <person name="Uohara A."/>
            <person name="Ohji S."/>
            <person name="Ichikawa N."/>
        </authorList>
    </citation>
    <scope>NUCLEOTIDE SEQUENCE [LARGE SCALE GENOMIC DNA]</scope>
    <source>
        <strain evidence="1 2">NBRC 101101</strain>
    </source>
</reference>
<name>A0A510UPN4_9CELL</name>
<keyword evidence="2" id="KW-1185">Reference proteome</keyword>
<protein>
    <recommendedName>
        <fullName evidence="3">DUF72 domain-containing protein</fullName>
    </recommendedName>
</protein>
<proteinExistence type="predicted"/>
<dbReference type="InterPro" id="IPR002763">
    <property type="entry name" value="DUF72"/>
</dbReference>
<evidence type="ECO:0008006" key="3">
    <source>
        <dbReference type="Google" id="ProtNLM"/>
    </source>
</evidence>
<dbReference type="InterPro" id="IPR036520">
    <property type="entry name" value="UPF0759_sf"/>
</dbReference>
<accession>A0A510UPN4</accession>
<dbReference type="SUPFAM" id="SSF117396">
    <property type="entry name" value="TM1631-like"/>
    <property type="match status" value="1"/>
</dbReference>
<organism evidence="1 2">
    <name type="scientific">Cellulomonas persica</name>
    <dbReference type="NCBI Taxonomy" id="76861"/>
    <lineage>
        <taxon>Bacteria</taxon>
        <taxon>Bacillati</taxon>
        <taxon>Actinomycetota</taxon>
        <taxon>Actinomycetes</taxon>
        <taxon>Micrococcales</taxon>
        <taxon>Cellulomonadaceae</taxon>
        <taxon>Cellulomonas</taxon>
    </lineage>
</organism>
<dbReference type="PANTHER" id="PTHR30348">
    <property type="entry name" value="UNCHARACTERIZED PROTEIN YECE"/>
    <property type="match status" value="1"/>
</dbReference>
<dbReference type="PANTHER" id="PTHR30348:SF4">
    <property type="entry name" value="DUF72 DOMAIN-CONTAINING PROTEIN"/>
    <property type="match status" value="1"/>
</dbReference>
<dbReference type="Gene3D" id="3.20.20.410">
    <property type="entry name" value="Protein of unknown function UPF0759"/>
    <property type="match status" value="1"/>
</dbReference>